<protein>
    <submittedName>
        <fullName evidence="1">Uncharacterized protein</fullName>
    </submittedName>
</protein>
<gene>
    <name evidence="1" type="ORF">M406DRAFT_322008</name>
</gene>
<evidence type="ECO:0000313" key="1">
    <source>
        <dbReference type="EMBL" id="KAF3765593.1"/>
    </source>
</evidence>
<keyword evidence="2" id="KW-1185">Reference proteome</keyword>
<sequence length="51" mass="5871">MFVDVIIPACGGVGSQEKNFGKRGESFEQRKQIEYKIYKEDIMPMKTVCKL</sequence>
<organism evidence="1 2">
    <name type="scientific">Cryphonectria parasitica (strain ATCC 38755 / EP155)</name>
    <dbReference type="NCBI Taxonomy" id="660469"/>
    <lineage>
        <taxon>Eukaryota</taxon>
        <taxon>Fungi</taxon>
        <taxon>Dikarya</taxon>
        <taxon>Ascomycota</taxon>
        <taxon>Pezizomycotina</taxon>
        <taxon>Sordariomycetes</taxon>
        <taxon>Sordariomycetidae</taxon>
        <taxon>Diaporthales</taxon>
        <taxon>Cryphonectriaceae</taxon>
        <taxon>Cryphonectria-Endothia species complex</taxon>
        <taxon>Cryphonectria</taxon>
    </lineage>
</organism>
<proteinExistence type="predicted"/>
<reference evidence="1" key="1">
    <citation type="journal article" date="2020" name="Phytopathology">
        <title>Genome sequence of the chestnut blight fungus Cryphonectria parasitica EP155: A fundamental resource for an archetypical invasive plant pathogen.</title>
        <authorList>
            <person name="Crouch J.A."/>
            <person name="Dawe A."/>
            <person name="Aerts A."/>
            <person name="Barry K."/>
            <person name="Churchill A.C.L."/>
            <person name="Grimwood J."/>
            <person name="Hillman B."/>
            <person name="Milgroom M.G."/>
            <person name="Pangilinan J."/>
            <person name="Smith M."/>
            <person name="Salamov A."/>
            <person name="Schmutz J."/>
            <person name="Yadav J."/>
            <person name="Grigoriev I.V."/>
            <person name="Nuss D."/>
        </authorList>
    </citation>
    <scope>NUCLEOTIDE SEQUENCE</scope>
    <source>
        <strain evidence="1">EP155</strain>
    </source>
</reference>
<comment type="caution">
    <text evidence="1">The sequence shown here is derived from an EMBL/GenBank/DDBJ whole genome shotgun (WGS) entry which is preliminary data.</text>
</comment>
<evidence type="ECO:0000313" key="2">
    <source>
        <dbReference type="Proteomes" id="UP000803844"/>
    </source>
</evidence>
<accession>A0A9P4Y316</accession>
<name>A0A9P4Y316_CRYP1</name>
<dbReference type="Proteomes" id="UP000803844">
    <property type="component" value="Unassembled WGS sequence"/>
</dbReference>
<dbReference type="RefSeq" id="XP_040776554.1">
    <property type="nucleotide sequence ID" value="XM_040919588.1"/>
</dbReference>
<dbReference type="AlphaFoldDB" id="A0A9P4Y316"/>
<dbReference type="EMBL" id="MU032347">
    <property type="protein sequence ID" value="KAF3765593.1"/>
    <property type="molecule type" value="Genomic_DNA"/>
</dbReference>
<dbReference type="GeneID" id="63836717"/>